<protein>
    <submittedName>
        <fullName evidence="1">Uncharacterized protein</fullName>
    </submittedName>
</protein>
<reference evidence="1 2" key="1">
    <citation type="submission" date="2020-03" db="EMBL/GenBank/DDBJ databases">
        <title>Roseomonas stagni sp. nov., isolated from pond water in Japan.</title>
        <authorList>
            <person name="Furuhata K."/>
            <person name="Miyamoto H."/>
            <person name="Goto K."/>
        </authorList>
    </citation>
    <scope>NUCLEOTIDE SEQUENCE [LARGE SCALE GENOMIC DNA]</scope>
    <source>
        <strain evidence="1 2">PeD5</strain>
    </source>
</reference>
<comment type="caution">
    <text evidence="1">The sequence shown here is derived from an EMBL/GenBank/DDBJ whole genome shotgun (WGS) entry which is preliminary data.</text>
</comment>
<dbReference type="RefSeq" id="WP_164696360.1">
    <property type="nucleotide sequence ID" value="NZ_JAAIKB010000009.1"/>
</dbReference>
<accession>A0A6M1LR32</accession>
<proteinExistence type="predicted"/>
<gene>
    <name evidence="1" type="ORF">G3576_20765</name>
</gene>
<dbReference type="Proteomes" id="UP000475385">
    <property type="component" value="Unassembled WGS sequence"/>
</dbReference>
<dbReference type="EMBL" id="JAAIKB010000009">
    <property type="protein sequence ID" value="NGM22462.1"/>
    <property type="molecule type" value="Genomic_DNA"/>
</dbReference>
<dbReference type="AlphaFoldDB" id="A0A6M1LR32"/>
<organism evidence="1 2">
    <name type="scientific">Falsiroseomonas algicola</name>
    <dbReference type="NCBI Taxonomy" id="2716930"/>
    <lineage>
        <taxon>Bacteria</taxon>
        <taxon>Pseudomonadati</taxon>
        <taxon>Pseudomonadota</taxon>
        <taxon>Alphaproteobacteria</taxon>
        <taxon>Acetobacterales</taxon>
        <taxon>Roseomonadaceae</taxon>
        <taxon>Falsiroseomonas</taxon>
    </lineage>
</organism>
<name>A0A6M1LR32_9PROT</name>
<evidence type="ECO:0000313" key="1">
    <source>
        <dbReference type="EMBL" id="NGM22462.1"/>
    </source>
</evidence>
<evidence type="ECO:0000313" key="2">
    <source>
        <dbReference type="Proteomes" id="UP000475385"/>
    </source>
</evidence>
<sequence length="108" mass="11481">MRKPAGTTRGKAQRVPRAKLAAVLDRVADEYAHFINDPPLEEVPPDAKTFAARQSAARAALAHISELAALATGDAEEAEEAVQDVLAHARAMIAREGEGEDPPTEENA</sequence>
<keyword evidence="2" id="KW-1185">Reference proteome</keyword>